<evidence type="ECO:0000256" key="4">
    <source>
        <dbReference type="ARBA" id="ARBA00022448"/>
    </source>
</evidence>
<dbReference type="GO" id="GO:0006865">
    <property type="term" value="P:amino acid transport"/>
    <property type="evidence" value="ECO:0007669"/>
    <property type="project" value="UniProtKB-KW"/>
</dbReference>
<dbReference type="PATRIC" id="fig|1196324.3.peg.191"/>
<dbReference type="SMART" id="SM00079">
    <property type="entry name" value="PBPe"/>
    <property type="match status" value="1"/>
</dbReference>
<evidence type="ECO:0000256" key="8">
    <source>
        <dbReference type="ARBA" id="ARBA00022970"/>
    </source>
</evidence>
<keyword evidence="4 11" id="KW-0813">Transport</keyword>
<gene>
    <name evidence="14" type="ORF">A374_00954</name>
</gene>
<dbReference type="PROSITE" id="PS50928">
    <property type="entry name" value="ABC_TM1"/>
    <property type="match status" value="1"/>
</dbReference>
<organism evidence="14 15">
    <name type="scientific">Fictibacillus macauensis ZFHKF-1</name>
    <dbReference type="NCBI Taxonomy" id="1196324"/>
    <lineage>
        <taxon>Bacteria</taxon>
        <taxon>Bacillati</taxon>
        <taxon>Bacillota</taxon>
        <taxon>Bacilli</taxon>
        <taxon>Bacillales</taxon>
        <taxon>Fictibacillaceae</taxon>
        <taxon>Fictibacillus</taxon>
    </lineage>
</organism>
<protein>
    <submittedName>
        <fullName evidence="14">Polar amino acid ABC transporter inner membrane subunit</fullName>
    </submittedName>
</protein>
<evidence type="ECO:0000259" key="13">
    <source>
        <dbReference type="PROSITE" id="PS50928"/>
    </source>
</evidence>
<name>I8UK95_9BACL</name>
<dbReference type="Pfam" id="PF00497">
    <property type="entry name" value="SBP_bac_3"/>
    <property type="match status" value="1"/>
</dbReference>
<dbReference type="OrthoDB" id="9774451at2"/>
<reference evidence="14 15" key="1">
    <citation type="journal article" date="2012" name="J. Bacteriol.">
        <title>Genome of Bacillus macauensis ZFHKF-1, a Long-Chain-Forming Bacterium.</title>
        <authorList>
            <person name="Cai L."/>
            <person name="Zhang T."/>
        </authorList>
    </citation>
    <scope>NUCLEOTIDE SEQUENCE [LARGE SCALE GENOMIC DNA]</scope>
    <source>
        <strain evidence="14 15">ZFHKF-1</strain>
    </source>
</reference>
<dbReference type="SUPFAM" id="SSF53850">
    <property type="entry name" value="Periplasmic binding protein-like II"/>
    <property type="match status" value="1"/>
</dbReference>
<keyword evidence="9 11" id="KW-1133">Transmembrane helix</keyword>
<dbReference type="SUPFAM" id="SSF161098">
    <property type="entry name" value="MetI-like"/>
    <property type="match status" value="1"/>
</dbReference>
<feature type="transmembrane region" description="Helical" evidence="11">
    <location>
        <begin position="290"/>
        <end position="310"/>
    </location>
</feature>
<dbReference type="FunFam" id="1.10.3720.10:FF:000033">
    <property type="entry name" value="Polar amino acid ABC transporter permease"/>
    <property type="match status" value="1"/>
</dbReference>
<dbReference type="GO" id="GO:0043190">
    <property type="term" value="C:ATP-binding cassette (ABC) transporter complex"/>
    <property type="evidence" value="ECO:0007669"/>
    <property type="project" value="InterPro"/>
</dbReference>
<dbReference type="Gene3D" id="1.10.3720.10">
    <property type="entry name" value="MetI-like"/>
    <property type="match status" value="1"/>
</dbReference>
<accession>I8UK95</accession>
<dbReference type="InterPro" id="IPR000515">
    <property type="entry name" value="MetI-like"/>
</dbReference>
<keyword evidence="5" id="KW-1003">Cell membrane</keyword>
<dbReference type="Proteomes" id="UP000004080">
    <property type="component" value="Unassembled WGS sequence"/>
</dbReference>
<feature type="transmembrane region" description="Helical" evidence="11">
    <location>
        <begin position="457"/>
        <end position="478"/>
    </location>
</feature>
<feature type="chain" id="PRO_5038944238" evidence="12">
    <location>
        <begin position="29"/>
        <end position="486"/>
    </location>
</feature>
<dbReference type="PANTHER" id="PTHR30614">
    <property type="entry name" value="MEMBRANE COMPONENT OF AMINO ACID ABC TRANSPORTER"/>
    <property type="match status" value="1"/>
</dbReference>
<keyword evidence="10 11" id="KW-0472">Membrane</keyword>
<keyword evidence="15" id="KW-1185">Reference proteome</keyword>
<comment type="subcellular location">
    <subcellularLocation>
        <location evidence="1 11">Cell membrane</location>
        <topology evidence="1 11">Multi-pass membrane protein</topology>
    </subcellularLocation>
</comment>
<dbReference type="eggNOG" id="COG0765">
    <property type="taxonomic scope" value="Bacteria"/>
</dbReference>
<dbReference type="EMBL" id="AKKV01000007">
    <property type="protein sequence ID" value="EIT87305.1"/>
    <property type="molecule type" value="Genomic_DNA"/>
</dbReference>
<dbReference type="NCBIfam" id="TIGR01726">
    <property type="entry name" value="HEQRo_perm_3TM"/>
    <property type="match status" value="1"/>
</dbReference>
<dbReference type="STRING" id="1196324.A374_00954"/>
<dbReference type="InterPro" id="IPR035906">
    <property type="entry name" value="MetI-like_sf"/>
</dbReference>
<proteinExistence type="inferred from homology"/>
<dbReference type="InterPro" id="IPR043429">
    <property type="entry name" value="ArtM/GltK/GlnP/TcyL/YhdX-like"/>
</dbReference>
<evidence type="ECO:0000256" key="5">
    <source>
        <dbReference type="ARBA" id="ARBA00022475"/>
    </source>
</evidence>
<evidence type="ECO:0000256" key="11">
    <source>
        <dbReference type="RuleBase" id="RU363032"/>
    </source>
</evidence>
<dbReference type="Gene3D" id="3.40.190.10">
    <property type="entry name" value="Periplasmic binding protein-like II"/>
    <property type="match status" value="2"/>
</dbReference>
<dbReference type="AlphaFoldDB" id="I8UK95"/>
<dbReference type="eggNOG" id="COG0834">
    <property type="taxonomic scope" value="Bacteria"/>
</dbReference>
<keyword evidence="6 11" id="KW-0812">Transmembrane</keyword>
<evidence type="ECO:0000256" key="6">
    <source>
        <dbReference type="ARBA" id="ARBA00022692"/>
    </source>
</evidence>
<evidence type="ECO:0000256" key="3">
    <source>
        <dbReference type="ARBA" id="ARBA00010333"/>
    </source>
</evidence>
<dbReference type="InterPro" id="IPR010065">
    <property type="entry name" value="AA_ABC_transptr_permease_3TM"/>
</dbReference>
<evidence type="ECO:0000313" key="14">
    <source>
        <dbReference type="EMBL" id="EIT87305.1"/>
    </source>
</evidence>
<dbReference type="PANTHER" id="PTHR30614:SF20">
    <property type="entry name" value="GLUTAMINE TRANSPORT SYSTEM PERMEASE PROTEIN GLNP"/>
    <property type="match status" value="1"/>
</dbReference>
<dbReference type="InterPro" id="IPR018313">
    <property type="entry name" value="SBP_3_CS"/>
</dbReference>
<feature type="signal peptide" evidence="12">
    <location>
        <begin position="1"/>
        <end position="28"/>
    </location>
</feature>
<evidence type="ECO:0000256" key="2">
    <source>
        <dbReference type="ARBA" id="ARBA00010072"/>
    </source>
</evidence>
<comment type="similarity">
    <text evidence="3">Belongs to the bacterial solute-binding protein 3 family.</text>
</comment>
<comment type="caution">
    <text evidence="14">The sequence shown here is derived from an EMBL/GenBank/DDBJ whole genome shotgun (WGS) entry which is preliminary data.</text>
</comment>
<evidence type="ECO:0000256" key="10">
    <source>
        <dbReference type="ARBA" id="ARBA00023136"/>
    </source>
</evidence>
<dbReference type="CDD" id="cd06261">
    <property type="entry name" value="TM_PBP2"/>
    <property type="match status" value="1"/>
</dbReference>
<dbReference type="PROSITE" id="PS01039">
    <property type="entry name" value="SBP_BACTERIAL_3"/>
    <property type="match status" value="1"/>
</dbReference>
<feature type="domain" description="ABC transmembrane type-1" evidence="13">
    <location>
        <begin position="286"/>
        <end position="475"/>
    </location>
</feature>
<evidence type="ECO:0000256" key="9">
    <source>
        <dbReference type="ARBA" id="ARBA00022989"/>
    </source>
</evidence>
<dbReference type="SMART" id="SM00062">
    <property type="entry name" value="PBPb"/>
    <property type="match status" value="1"/>
</dbReference>
<dbReference type="Pfam" id="PF00528">
    <property type="entry name" value="BPD_transp_1"/>
    <property type="match status" value="1"/>
</dbReference>
<evidence type="ECO:0000256" key="1">
    <source>
        <dbReference type="ARBA" id="ARBA00004651"/>
    </source>
</evidence>
<dbReference type="GO" id="GO:0015276">
    <property type="term" value="F:ligand-gated monoatomic ion channel activity"/>
    <property type="evidence" value="ECO:0007669"/>
    <property type="project" value="InterPro"/>
</dbReference>
<keyword evidence="8" id="KW-0029">Amino-acid transport</keyword>
<dbReference type="RefSeq" id="WP_007200297.1">
    <property type="nucleotide sequence ID" value="NZ_AKKV01000007.1"/>
</dbReference>
<evidence type="ECO:0000256" key="7">
    <source>
        <dbReference type="ARBA" id="ARBA00022729"/>
    </source>
</evidence>
<sequence>MKKSSWLLLTILMVTISSMLFTPFQQHAAAQGKHAKTLVMGTSADYAPYEFVDTKKSSDVIGFDVDIARKIADRLGYNLEIKDMDFNGLIPALDANRVDFVMAGMTPNAERKKKIDFSSVYYKASQMIVTNQKSIKKVKDLQGKTIGVQLGSIQEKEAKKIASQVNDVAIDKQNKVTDLVEQLKSGRMDAAVIEDGVAVEYLNKNPDLSGFKIPHSDATGTAIALPKNSALTEKFNEQIATMKKNGDIEKIAKKWFEPKKKASDEKRAIIDFSEIFPSVPFILKGIVTTLQFVVVSIIFGFLLGTLLALCKIGGVKPLRWFADAYTSIFRGTPLILQLIVIYNATPQVTGYKISAFVAGVLTFGLNSAAYVSEIIRGGINAVDKGQREASMALGIPKSAMMRQIILPQALKNILPSLMNEFITLTKESAIVAVIGTMDIMRRAQIVSADSYRYLEPLLVAGVIYYVMVMILTVLGRMLERRMSRSD</sequence>
<evidence type="ECO:0000256" key="12">
    <source>
        <dbReference type="SAM" id="SignalP"/>
    </source>
</evidence>
<evidence type="ECO:0000313" key="15">
    <source>
        <dbReference type="Proteomes" id="UP000004080"/>
    </source>
</evidence>
<dbReference type="InterPro" id="IPR001320">
    <property type="entry name" value="Iontro_rcpt_C"/>
</dbReference>
<comment type="similarity">
    <text evidence="2">Belongs to the binding-protein-dependent transport system permease family. HisMQ subfamily.</text>
</comment>
<dbReference type="InterPro" id="IPR001638">
    <property type="entry name" value="Solute-binding_3/MltF_N"/>
</dbReference>
<keyword evidence="7 12" id="KW-0732">Signal</keyword>